<evidence type="ECO:0000256" key="1">
    <source>
        <dbReference type="SAM" id="Phobius"/>
    </source>
</evidence>
<keyword evidence="1" id="KW-0472">Membrane</keyword>
<feature type="transmembrane region" description="Helical" evidence="1">
    <location>
        <begin position="12"/>
        <end position="31"/>
    </location>
</feature>
<dbReference type="EMBL" id="PCXO01000010">
    <property type="protein sequence ID" value="PIR41255.1"/>
    <property type="molecule type" value="Genomic_DNA"/>
</dbReference>
<keyword evidence="1" id="KW-1133">Transmembrane helix</keyword>
<comment type="caution">
    <text evidence="2">The sequence shown here is derived from an EMBL/GenBank/DDBJ whole genome shotgun (WGS) entry which is preliminary data.</text>
</comment>
<reference evidence="2 3" key="1">
    <citation type="submission" date="2017-09" db="EMBL/GenBank/DDBJ databases">
        <title>Depth-based differentiation of microbial function through sediment-hosted aquifers and enrichment of novel symbionts in the deep terrestrial subsurface.</title>
        <authorList>
            <person name="Probst A.J."/>
            <person name="Ladd B."/>
            <person name="Jarett J.K."/>
            <person name="Geller-Mcgrath D.E."/>
            <person name="Sieber C.M."/>
            <person name="Emerson J.B."/>
            <person name="Anantharaman K."/>
            <person name="Thomas B.C."/>
            <person name="Malmstrom R."/>
            <person name="Stieglmeier M."/>
            <person name="Klingl A."/>
            <person name="Woyke T."/>
            <person name="Ryan C.M."/>
            <person name="Banfield J.F."/>
        </authorList>
    </citation>
    <scope>NUCLEOTIDE SEQUENCE [LARGE SCALE GENOMIC DNA]</scope>
    <source>
        <strain evidence="2">CG10_big_fil_rev_8_21_14_0_10_46_23</strain>
    </source>
</reference>
<dbReference type="Proteomes" id="UP000230232">
    <property type="component" value="Unassembled WGS sequence"/>
</dbReference>
<dbReference type="AlphaFoldDB" id="A0A2H0R616"/>
<evidence type="ECO:0000313" key="2">
    <source>
        <dbReference type="EMBL" id="PIR41255.1"/>
    </source>
</evidence>
<gene>
    <name evidence="2" type="ORF">COV31_02520</name>
</gene>
<accession>A0A2H0R616</accession>
<name>A0A2H0R616_9BACT</name>
<organism evidence="2 3">
    <name type="scientific">Candidatus Yanofskybacteria bacterium CG10_big_fil_rev_8_21_14_0_10_46_23</name>
    <dbReference type="NCBI Taxonomy" id="1975098"/>
    <lineage>
        <taxon>Bacteria</taxon>
        <taxon>Candidatus Yanofskyibacteriota</taxon>
    </lineage>
</organism>
<protein>
    <submittedName>
        <fullName evidence="2">Uncharacterized protein</fullName>
    </submittedName>
</protein>
<evidence type="ECO:0000313" key="3">
    <source>
        <dbReference type="Proteomes" id="UP000230232"/>
    </source>
</evidence>
<sequence>MRGKKVLKTVGVVVLIYVLGMTALIFGKGYLAVAPSESEATEDMAYGIRVRATTLVRYYWNPLDIFSSPSVENSARLKKAPTR</sequence>
<proteinExistence type="predicted"/>
<keyword evidence="1" id="KW-0812">Transmembrane</keyword>